<accession>A0ACC1WYG9</accession>
<sequence length="307" mass="31312">MGSIVLQCLSIFLLHLFLTSGSSVAEKPQLEATQENRKLEGQEKRMLSSTSLFTTQLDADVPIVNPTTPGTNPGANPGTYPGANPGTNPGTTPTNNPATSPPSPAITGPTNNPVTSPPSPTITGPTQTPPAPTTPTGPATSGGSWCIASRTASETALQVALDYACGYGGADCSAIQQGASCYNPNTVRDHASYAFNEYYHKNPAPTSCDFGGTAQLTNTDPSNGNCRYASSTASTSTTQANPPPSPTMTTPTTTTPMTPSIMTPDGSTVYGAAEPTGLPSSATSVSCSLLLLLAATGFLGSLVENYL</sequence>
<proteinExistence type="predicted"/>
<dbReference type="Proteomes" id="UP001164539">
    <property type="component" value="Chromosome 13"/>
</dbReference>
<protein>
    <submittedName>
        <fullName evidence="1">Glucan endo-1,3-beta-glucosidase</fullName>
    </submittedName>
</protein>
<gene>
    <name evidence="1" type="ORF">OWV82_023636</name>
</gene>
<reference evidence="1 2" key="1">
    <citation type="journal article" date="2023" name="Science">
        <title>Complex scaffold remodeling in plant triterpene biosynthesis.</title>
        <authorList>
            <person name="De La Pena R."/>
            <person name="Hodgson H."/>
            <person name="Liu J.C."/>
            <person name="Stephenson M.J."/>
            <person name="Martin A.C."/>
            <person name="Owen C."/>
            <person name="Harkess A."/>
            <person name="Leebens-Mack J."/>
            <person name="Jimenez L.E."/>
            <person name="Osbourn A."/>
            <person name="Sattely E.S."/>
        </authorList>
    </citation>
    <scope>NUCLEOTIDE SEQUENCE [LARGE SCALE GENOMIC DNA]</scope>
    <source>
        <strain evidence="2">cv. JPN11</strain>
        <tissue evidence="1">Leaf</tissue>
    </source>
</reference>
<name>A0ACC1WYG9_MELAZ</name>
<keyword evidence="2" id="KW-1185">Reference proteome</keyword>
<evidence type="ECO:0000313" key="2">
    <source>
        <dbReference type="Proteomes" id="UP001164539"/>
    </source>
</evidence>
<dbReference type="EMBL" id="CM051406">
    <property type="protein sequence ID" value="KAJ4703783.1"/>
    <property type="molecule type" value="Genomic_DNA"/>
</dbReference>
<evidence type="ECO:0000313" key="1">
    <source>
        <dbReference type="EMBL" id="KAJ4703783.1"/>
    </source>
</evidence>
<organism evidence="1 2">
    <name type="scientific">Melia azedarach</name>
    <name type="common">Chinaberry tree</name>
    <dbReference type="NCBI Taxonomy" id="155640"/>
    <lineage>
        <taxon>Eukaryota</taxon>
        <taxon>Viridiplantae</taxon>
        <taxon>Streptophyta</taxon>
        <taxon>Embryophyta</taxon>
        <taxon>Tracheophyta</taxon>
        <taxon>Spermatophyta</taxon>
        <taxon>Magnoliopsida</taxon>
        <taxon>eudicotyledons</taxon>
        <taxon>Gunneridae</taxon>
        <taxon>Pentapetalae</taxon>
        <taxon>rosids</taxon>
        <taxon>malvids</taxon>
        <taxon>Sapindales</taxon>
        <taxon>Meliaceae</taxon>
        <taxon>Melia</taxon>
    </lineage>
</organism>
<comment type="caution">
    <text evidence="1">The sequence shown here is derived from an EMBL/GenBank/DDBJ whole genome shotgun (WGS) entry which is preliminary data.</text>
</comment>